<dbReference type="EMBL" id="VNFE01000010">
    <property type="protein sequence ID" value="TVU87351.1"/>
    <property type="molecule type" value="Genomic_DNA"/>
</dbReference>
<dbReference type="AlphaFoldDB" id="A0A558J116"/>
<evidence type="ECO:0000313" key="3">
    <source>
        <dbReference type="Proteomes" id="UP000317288"/>
    </source>
</evidence>
<gene>
    <name evidence="2" type="ORF">FQP89_22500</name>
</gene>
<dbReference type="InterPro" id="IPR014914">
    <property type="entry name" value="RES_dom"/>
</dbReference>
<sequence length="228" mass="25138">MVSGQQGKGAPAGNAGVPLPWDDLDLLMFTLTADEIIQRIHLNKYGSSQFNGDDRGNARFSPIYDANGSIIPTMYAGITKECAMMETIYHDVPFAPGLKTLDKSRLRDKNLSTLQVQTDLLLVDLSSVGLRKLGLQKSQLIETEKDRYPDTRQWAEAIHKQTGEEVKGLSWISKQDDSARAYLFFGDRVSSVTFTCTGSHDLTKHEPTYESALALADLIGVNIIDGLT</sequence>
<dbReference type="SMART" id="SM00953">
    <property type="entry name" value="RES"/>
    <property type="match status" value="1"/>
</dbReference>
<comment type="caution">
    <text evidence="2">The sequence shown here is derived from an EMBL/GenBank/DDBJ whole genome shotgun (WGS) entry which is preliminary data.</text>
</comment>
<dbReference type="RefSeq" id="WP_144815786.1">
    <property type="nucleotide sequence ID" value="NZ_VNFE01000010.1"/>
</dbReference>
<proteinExistence type="predicted"/>
<accession>A0A558J116</accession>
<reference evidence="2 3" key="1">
    <citation type="submission" date="2019-07" db="EMBL/GenBank/DDBJ databases">
        <title>Diversity of Bacteria from Kongsfjorden, Arctic.</title>
        <authorList>
            <person name="Yu Y."/>
        </authorList>
    </citation>
    <scope>NUCLEOTIDE SEQUENCE [LARGE SCALE GENOMIC DNA]</scope>
    <source>
        <strain evidence="2 3">SM1922</strain>
    </source>
</reference>
<organism evidence="2 3">
    <name type="scientific">Vreelandella titanicae</name>
    <dbReference type="NCBI Taxonomy" id="664683"/>
    <lineage>
        <taxon>Bacteria</taxon>
        <taxon>Pseudomonadati</taxon>
        <taxon>Pseudomonadota</taxon>
        <taxon>Gammaproteobacteria</taxon>
        <taxon>Oceanospirillales</taxon>
        <taxon>Halomonadaceae</taxon>
        <taxon>Vreelandella</taxon>
    </lineage>
</organism>
<evidence type="ECO:0000313" key="2">
    <source>
        <dbReference type="EMBL" id="TVU87351.1"/>
    </source>
</evidence>
<name>A0A558J116_9GAMM</name>
<dbReference type="Proteomes" id="UP000317288">
    <property type="component" value="Unassembled WGS sequence"/>
</dbReference>
<feature type="domain" description="RES" evidence="1">
    <location>
        <begin position="53"/>
        <end position="196"/>
    </location>
</feature>
<dbReference type="Pfam" id="PF08808">
    <property type="entry name" value="RES"/>
    <property type="match status" value="1"/>
</dbReference>
<protein>
    <submittedName>
        <fullName evidence="2">RES domain-containing protein</fullName>
    </submittedName>
</protein>
<evidence type="ECO:0000259" key="1">
    <source>
        <dbReference type="SMART" id="SM00953"/>
    </source>
</evidence>